<dbReference type="InterPro" id="IPR050422">
    <property type="entry name" value="X-Pro_aminopeptidase_P"/>
</dbReference>
<dbReference type="AlphaFoldDB" id="A0A5B7E1G3"/>
<keyword evidence="6" id="KW-0031">Aminopeptidase</keyword>
<feature type="region of interest" description="Disordered" evidence="4">
    <location>
        <begin position="24"/>
        <end position="53"/>
    </location>
</feature>
<gene>
    <name evidence="6" type="primary">XPNPEP2_0</name>
    <name evidence="6" type="ORF">E2C01_020418</name>
</gene>
<sequence>MPGRLTEAFPGLWRRARVVARVLRRKRQSEQEQQQEQPEQEEQQQQNTTVPVTKKKVSLEDRKLCEADDVEPKIRVNTTIQVAQLREEMDLRNFEAYIIPINGEQDGYTMEAEDRLPFLTGFTGSSGVAVVTTTQQAFWTDGRYFLQAEDELDCQWLLMKSGQEGVPKVMEWLKEVVPAGGKVAADPKLVSAETWKTYNKELAASEISLVAEETNLVDLVWPAEVRPAYPEDPIFIHELDFAGKRWEDKVKEVREEMVKKGADLLIVTSPDEVAWLLNVRGNDVKTTPVFRGYVIVDRKGVELFIPQGKITPAVDLHLNVNQCNDQECVSITAYSAILNRLRALELNPEVKKVMLPKKWSYSDGASYAIYSAVPEDKRLVAVSPVLLMKARKNPTEVQGMKASHVRDAVAVISFLAFMETQTLPDVNKIVKSYTKLNVKMGSSTEEVNLNSMSWVPDMMLVPNIIFSASEHHIFYNFLHDVTMPLYEVGLDYRHGTGHGIGHFLSVHEGEDTAAARHLTACTRASVTL</sequence>
<comment type="caution">
    <text evidence="6">The sequence shown here is derived from an EMBL/GenBank/DDBJ whole genome shotgun (WGS) entry which is preliminary data.</text>
</comment>
<keyword evidence="7" id="KW-1185">Reference proteome</keyword>
<dbReference type="PANTHER" id="PTHR43763">
    <property type="entry name" value="XAA-PRO AMINOPEPTIDASE 1"/>
    <property type="match status" value="1"/>
</dbReference>
<evidence type="ECO:0000256" key="1">
    <source>
        <dbReference type="ARBA" id="ARBA00008766"/>
    </source>
</evidence>
<protein>
    <submittedName>
        <fullName evidence="6">Xaa-Pro aminopeptidase 2</fullName>
    </submittedName>
</protein>
<accession>A0A5B7E1G3</accession>
<evidence type="ECO:0000256" key="2">
    <source>
        <dbReference type="ARBA" id="ARBA00022723"/>
    </source>
</evidence>
<evidence type="ECO:0000259" key="5">
    <source>
        <dbReference type="Pfam" id="PF01321"/>
    </source>
</evidence>
<reference evidence="6 7" key="1">
    <citation type="submission" date="2019-05" db="EMBL/GenBank/DDBJ databases">
        <title>Another draft genome of Portunus trituberculatus and its Hox gene families provides insights of decapod evolution.</title>
        <authorList>
            <person name="Jeong J.-H."/>
            <person name="Song I."/>
            <person name="Kim S."/>
            <person name="Choi T."/>
            <person name="Kim D."/>
            <person name="Ryu S."/>
            <person name="Kim W."/>
        </authorList>
    </citation>
    <scope>NUCLEOTIDE SEQUENCE [LARGE SCALE GENOMIC DNA]</scope>
    <source>
        <tissue evidence="6">Muscle</tissue>
    </source>
</reference>
<dbReference type="FunFam" id="3.40.350.10:FF:000003">
    <property type="entry name" value="Xaa-pro aminopeptidase P"/>
    <property type="match status" value="1"/>
</dbReference>
<evidence type="ECO:0000256" key="3">
    <source>
        <dbReference type="ARBA" id="ARBA00022801"/>
    </source>
</evidence>
<dbReference type="InterPro" id="IPR029149">
    <property type="entry name" value="Creatin/AminoP/Spt16_N"/>
</dbReference>
<dbReference type="Proteomes" id="UP000324222">
    <property type="component" value="Unassembled WGS sequence"/>
</dbReference>
<dbReference type="GO" id="GO:0046872">
    <property type="term" value="F:metal ion binding"/>
    <property type="evidence" value="ECO:0007669"/>
    <property type="project" value="UniProtKB-KW"/>
</dbReference>
<keyword evidence="6" id="KW-0645">Protease</keyword>
<dbReference type="Pfam" id="PF01321">
    <property type="entry name" value="Creatinase_N"/>
    <property type="match status" value="1"/>
</dbReference>
<dbReference type="GO" id="GO:0004177">
    <property type="term" value="F:aminopeptidase activity"/>
    <property type="evidence" value="ECO:0007669"/>
    <property type="project" value="UniProtKB-KW"/>
</dbReference>
<dbReference type="OrthoDB" id="9995434at2759"/>
<evidence type="ECO:0000313" key="6">
    <source>
        <dbReference type="EMBL" id="MPC27249.1"/>
    </source>
</evidence>
<proteinExistence type="inferred from homology"/>
<dbReference type="Pfam" id="PF16189">
    <property type="entry name" value="Creatinase_N_2"/>
    <property type="match status" value="1"/>
</dbReference>
<keyword evidence="2" id="KW-0479">Metal-binding</keyword>
<dbReference type="EMBL" id="VSRR010001714">
    <property type="protein sequence ID" value="MPC27249.1"/>
    <property type="molecule type" value="Genomic_DNA"/>
</dbReference>
<dbReference type="InterPro" id="IPR036005">
    <property type="entry name" value="Creatinase/aminopeptidase-like"/>
</dbReference>
<keyword evidence="3" id="KW-0378">Hydrolase</keyword>
<evidence type="ECO:0000313" key="7">
    <source>
        <dbReference type="Proteomes" id="UP000324222"/>
    </source>
</evidence>
<dbReference type="PANTHER" id="PTHR43763:SF6">
    <property type="entry name" value="XAA-PRO AMINOPEPTIDASE 1"/>
    <property type="match status" value="1"/>
</dbReference>
<organism evidence="6 7">
    <name type="scientific">Portunus trituberculatus</name>
    <name type="common">Swimming crab</name>
    <name type="synonym">Neptunus trituberculatus</name>
    <dbReference type="NCBI Taxonomy" id="210409"/>
    <lineage>
        <taxon>Eukaryota</taxon>
        <taxon>Metazoa</taxon>
        <taxon>Ecdysozoa</taxon>
        <taxon>Arthropoda</taxon>
        <taxon>Crustacea</taxon>
        <taxon>Multicrustacea</taxon>
        <taxon>Malacostraca</taxon>
        <taxon>Eumalacostraca</taxon>
        <taxon>Eucarida</taxon>
        <taxon>Decapoda</taxon>
        <taxon>Pleocyemata</taxon>
        <taxon>Brachyura</taxon>
        <taxon>Eubrachyura</taxon>
        <taxon>Portunoidea</taxon>
        <taxon>Portunidae</taxon>
        <taxon>Portuninae</taxon>
        <taxon>Portunus</taxon>
    </lineage>
</organism>
<feature type="domain" description="Creatinase N-terminal" evidence="5">
    <location>
        <begin position="82"/>
        <end position="209"/>
    </location>
</feature>
<dbReference type="Gene3D" id="3.90.230.10">
    <property type="entry name" value="Creatinase/methionine aminopeptidase superfamily"/>
    <property type="match status" value="1"/>
</dbReference>
<dbReference type="InterPro" id="IPR000587">
    <property type="entry name" value="Creatinase_N"/>
</dbReference>
<comment type="similarity">
    <text evidence="1">Belongs to the peptidase M24B family.</text>
</comment>
<dbReference type="Gene3D" id="3.40.350.10">
    <property type="entry name" value="Creatinase/prolidase N-terminal domain"/>
    <property type="match status" value="2"/>
</dbReference>
<evidence type="ECO:0000256" key="4">
    <source>
        <dbReference type="SAM" id="MobiDB-lite"/>
    </source>
</evidence>
<dbReference type="SUPFAM" id="SSF53092">
    <property type="entry name" value="Creatinase/prolidase N-terminal domain"/>
    <property type="match status" value="2"/>
</dbReference>
<name>A0A5B7E1G3_PORTR</name>